<feature type="region of interest" description="Disordered" evidence="1">
    <location>
        <begin position="304"/>
        <end position="348"/>
    </location>
</feature>
<dbReference type="OrthoDB" id="434301at2759"/>
<proteinExistence type="predicted"/>
<dbReference type="EMBL" id="CAJNJA010040135">
    <property type="protein sequence ID" value="CAE7763362.1"/>
    <property type="molecule type" value="Genomic_DNA"/>
</dbReference>
<name>A0A812Y3C6_9DINO</name>
<evidence type="ECO:0000313" key="3">
    <source>
        <dbReference type="Proteomes" id="UP000601435"/>
    </source>
</evidence>
<gene>
    <name evidence="2" type="ORF">SNEC2469_LOCUS22227</name>
</gene>
<protein>
    <submittedName>
        <fullName evidence="2">Uncharacterized protein</fullName>
    </submittedName>
</protein>
<dbReference type="Proteomes" id="UP000601435">
    <property type="component" value="Unassembled WGS sequence"/>
</dbReference>
<organism evidence="2 3">
    <name type="scientific">Symbiodinium necroappetens</name>
    <dbReference type="NCBI Taxonomy" id="1628268"/>
    <lineage>
        <taxon>Eukaryota</taxon>
        <taxon>Sar</taxon>
        <taxon>Alveolata</taxon>
        <taxon>Dinophyceae</taxon>
        <taxon>Suessiales</taxon>
        <taxon>Symbiodiniaceae</taxon>
        <taxon>Symbiodinium</taxon>
    </lineage>
</organism>
<reference evidence="2" key="1">
    <citation type="submission" date="2021-02" db="EMBL/GenBank/DDBJ databases">
        <authorList>
            <person name="Dougan E. K."/>
            <person name="Rhodes N."/>
            <person name="Thang M."/>
            <person name="Chan C."/>
        </authorList>
    </citation>
    <scope>NUCLEOTIDE SEQUENCE</scope>
</reference>
<accession>A0A812Y3C6</accession>
<evidence type="ECO:0000313" key="2">
    <source>
        <dbReference type="EMBL" id="CAE7763362.1"/>
    </source>
</evidence>
<feature type="compositionally biased region" description="Low complexity" evidence="1">
    <location>
        <begin position="304"/>
        <end position="316"/>
    </location>
</feature>
<comment type="caution">
    <text evidence="2">The sequence shown here is derived from an EMBL/GenBank/DDBJ whole genome shotgun (WGS) entry which is preliminary data.</text>
</comment>
<sequence>MVELAALRRANSLSSVSSSVSSAASQVNKPFVVRAEFTARFACIGPWGRWHALSRDGPESQTSRTACGMELGIAAQVSEFPQEPFCRRKACVNARPFCLLSMALPVSTKGIEGPEALDELLASLQVPEPLCTALKGTGIQSIPDFAFAYNEVAELSRFCDASAYAQLWQDLGIDEPEHSPAMARLRRAWHRCKALAQAAEAPASSSEVSTAPQLPLNSWAEHAPPRLDTATIAQLTKDFQSNYAGEHLDGDAMPSVRLLSIPGKRKEPGTGTATEVKTSDLVKEHGGRAAIIVKWAGGRCRDGPLAPAAAPGRLPASGTGRRAQHRTADSTHLSGRTARPCPRTAQQR</sequence>
<keyword evidence="3" id="KW-1185">Reference proteome</keyword>
<evidence type="ECO:0000256" key="1">
    <source>
        <dbReference type="SAM" id="MobiDB-lite"/>
    </source>
</evidence>
<dbReference type="AlphaFoldDB" id="A0A812Y3C6"/>